<dbReference type="Pfam" id="PF00642">
    <property type="entry name" value="zf-CCCH"/>
    <property type="match status" value="2"/>
</dbReference>
<dbReference type="GO" id="GO:0008270">
    <property type="term" value="F:zinc ion binding"/>
    <property type="evidence" value="ECO:0007669"/>
    <property type="project" value="UniProtKB-KW"/>
</dbReference>
<dbReference type="Gene3D" id="4.10.1000.10">
    <property type="entry name" value="Zinc finger, CCCH-type"/>
    <property type="match status" value="1"/>
</dbReference>
<feature type="zinc finger region" description="C3H1-type" evidence="5">
    <location>
        <begin position="766"/>
        <end position="794"/>
    </location>
</feature>
<evidence type="ECO:0000313" key="9">
    <source>
        <dbReference type="Proteomes" id="UP000813461"/>
    </source>
</evidence>
<feature type="compositionally biased region" description="Basic and acidic residues" evidence="6">
    <location>
        <begin position="405"/>
        <end position="418"/>
    </location>
</feature>
<feature type="domain" description="C3H1-type" evidence="7">
    <location>
        <begin position="724"/>
        <end position="752"/>
    </location>
</feature>
<evidence type="ECO:0000256" key="2">
    <source>
        <dbReference type="ARBA" id="ARBA00022737"/>
    </source>
</evidence>
<feature type="compositionally biased region" description="Polar residues" evidence="6">
    <location>
        <begin position="895"/>
        <end position="905"/>
    </location>
</feature>
<evidence type="ECO:0000256" key="1">
    <source>
        <dbReference type="ARBA" id="ARBA00022723"/>
    </source>
</evidence>
<feature type="compositionally biased region" description="Basic and acidic residues" evidence="6">
    <location>
        <begin position="1009"/>
        <end position="1020"/>
    </location>
</feature>
<name>A0A8K0VT04_9PLEO</name>
<feature type="region of interest" description="Disordered" evidence="6">
    <location>
        <begin position="995"/>
        <end position="1067"/>
    </location>
</feature>
<feature type="region of interest" description="Disordered" evidence="6">
    <location>
        <begin position="891"/>
        <end position="978"/>
    </location>
</feature>
<dbReference type="OrthoDB" id="3780647at2759"/>
<feature type="region of interest" description="Disordered" evidence="6">
    <location>
        <begin position="405"/>
        <end position="427"/>
    </location>
</feature>
<dbReference type="SUPFAM" id="SSF90229">
    <property type="entry name" value="CCCH zinc finger"/>
    <property type="match status" value="1"/>
</dbReference>
<evidence type="ECO:0000256" key="6">
    <source>
        <dbReference type="SAM" id="MobiDB-lite"/>
    </source>
</evidence>
<evidence type="ECO:0000256" key="4">
    <source>
        <dbReference type="ARBA" id="ARBA00022833"/>
    </source>
</evidence>
<dbReference type="EMBL" id="JAGMVJ010000021">
    <property type="protein sequence ID" value="KAH7074051.1"/>
    <property type="molecule type" value="Genomic_DNA"/>
</dbReference>
<keyword evidence="4 5" id="KW-0862">Zinc</keyword>
<dbReference type="Gene3D" id="3.30.1370.210">
    <property type="match status" value="1"/>
</dbReference>
<feature type="compositionally biased region" description="Basic and acidic residues" evidence="6">
    <location>
        <begin position="74"/>
        <end position="85"/>
    </location>
</feature>
<dbReference type="Proteomes" id="UP000813461">
    <property type="component" value="Unassembled WGS sequence"/>
</dbReference>
<comment type="caution">
    <text evidence="8">The sequence shown here is derived from an EMBL/GenBank/DDBJ whole genome shotgun (WGS) entry which is preliminary data.</text>
</comment>
<reference evidence="8" key="1">
    <citation type="journal article" date="2021" name="Nat. Commun.">
        <title>Genetic determinants of endophytism in the Arabidopsis root mycobiome.</title>
        <authorList>
            <person name="Mesny F."/>
            <person name="Miyauchi S."/>
            <person name="Thiergart T."/>
            <person name="Pickel B."/>
            <person name="Atanasova L."/>
            <person name="Karlsson M."/>
            <person name="Huettel B."/>
            <person name="Barry K.W."/>
            <person name="Haridas S."/>
            <person name="Chen C."/>
            <person name="Bauer D."/>
            <person name="Andreopoulos W."/>
            <person name="Pangilinan J."/>
            <person name="LaButti K."/>
            <person name="Riley R."/>
            <person name="Lipzen A."/>
            <person name="Clum A."/>
            <person name="Drula E."/>
            <person name="Henrissat B."/>
            <person name="Kohler A."/>
            <person name="Grigoriev I.V."/>
            <person name="Martin F.M."/>
            <person name="Hacquard S."/>
        </authorList>
    </citation>
    <scope>NUCLEOTIDE SEQUENCE</scope>
    <source>
        <strain evidence="8">MPI-SDFR-AT-0120</strain>
    </source>
</reference>
<keyword evidence="9" id="KW-1185">Reference proteome</keyword>
<organism evidence="8 9">
    <name type="scientific">Paraphoma chrysanthemicola</name>
    <dbReference type="NCBI Taxonomy" id="798071"/>
    <lineage>
        <taxon>Eukaryota</taxon>
        <taxon>Fungi</taxon>
        <taxon>Dikarya</taxon>
        <taxon>Ascomycota</taxon>
        <taxon>Pezizomycotina</taxon>
        <taxon>Dothideomycetes</taxon>
        <taxon>Pleosporomycetidae</taxon>
        <taxon>Pleosporales</taxon>
        <taxon>Pleosporineae</taxon>
        <taxon>Phaeosphaeriaceae</taxon>
        <taxon>Paraphoma</taxon>
    </lineage>
</organism>
<feature type="zinc finger region" description="C3H1-type" evidence="5">
    <location>
        <begin position="864"/>
        <end position="891"/>
    </location>
</feature>
<feature type="region of interest" description="Disordered" evidence="6">
    <location>
        <begin position="1"/>
        <end position="85"/>
    </location>
</feature>
<dbReference type="Pfam" id="PF14608">
    <property type="entry name" value="zf-CCCH_2"/>
    <property type="match status" value="1"/>
</dbReference>
<feature type="domain" description="C3H1-type" evidence="7">
    <location>
        <begin position="864"/>
        <end position="891"/>
    </location>
</feature>
<keyword evidence="3 5" id="KW-0863">Zinc-finger</keyword>
<sequence length="1067" mass="117478">MSSPVPATPTNGNGRRLTESARPTPGPALSANPPATPASPSVVKLTQESIISNGIKRTRGKADGAVPAPSPAEPTKKKGRLEGPENDLEHAIAMCLHTERERRKAESLPLLTEHDQVVFKQGFTKLFTDKANITFEKIVAAASMLRLIARDSEVDEEHLHYVAAMFTAHCTRVRIELGNINQYVQYRKTLDAKDLELLSGSIARLHEYLMHDTTWYGIMPFLGLDHHALARARTLMGTSVTLNDKSELVAKLHDIETRLRPDSTLNIAPHPLSLRHNKEHGLRQSLAKTEKAHKDTLKDKDRTISDLESRLMQEQQTQKELAADLERKKLAMKYKEGAYNQLQQSHKEKMKELAEANDRELAARKEKHQADVAAVKAKHEEQMKHLNERMEKELEAQWQRKLDKDATVRRQAEEEKRQASKAADAAATKLAQENESKCLAKREELNERLKQYQNVIQSITDRLRDGTPASVDEGNFLSTLICLENLSNIWKLQSTTIIDMKPHTLWNDRDLALEFEVDTLAKAHLCMMTLVHRKCDANELLATNWNHAAMLRLQHGLEPYHENSALSSLSRTVVAICNILEQALIERHTVQITGAAVSHGDNLAASFGSSTNTQPSIFSQNLGSSIGTQATNATASLAPSFQAAPHLDTNANSALAMPSSGGFLQPSTGLKSAPPILPQTGLVDDTMSVDGEAYKTELANMAQRQQAYSTSLGNVSSEIPRGSQSNAQPCHNFARTGNCRFGASCRFSHVPQVLQQVQVASTADPRHQRPACRRLVEGNFCRNGPRCKFSHDEQVIQQARLDRAQTQCPNVARWNWCSTQDCAYLHGRGEHANTGRVANGPRNRFDSPGATQPESIIPTPVADRRATQQCHYEARDGRCPRSHCAFLHTRRPTTREPSVNNTAAATATDPFPGHSFTPASPSFAPERNPGYDRGFSNSPPPSGPRGVANRGRARGGRGNMNATPRYAGIQRTSVGNEGGYNNLRAEAMLHALRMSRSASPAPESNQRPNLDRSLDDMIVDRRRRGGARSGGRGRGGRDGGRGGHRRNGGFGGNGGGNDAGYEADIHL</sequence>
<feature type="region of interest" description="Disordered" evidence="6">
    <location>
        <begin position="833"/>
        <end position="869"/>
    </location>
</feature>
<feature type="compositionally biased region" description="Polar residues" evidence="6">
    <location>
        <begin position="996"/>
        <end position="1008"/>
    </location>
</feature>
<gene>
    <name evidence="8" type="ORF">FB567DRAFT_553546</name>
</gene>
<proteinExistence type="predicted"/>
<feature type="compositionally biased region" description="Gly residues" evidence="6">
    <location>
        <begin position="1048"/>
        <end position="1058"/>
    </location>
</feature>
<keyword evidence="1 5" id="KW-0479">Metal-binding</keyword>
<evidence type="ECO:0000256" key="5">
    <source>
        <dbReference type="PROSITE-ProRule" id="PRU00723"/>
    </source>
</evidence>
<feature type="compositionally biased region" description="Low complexity" evidence="6">
    <location>
        <begin position="27"/>
        <end position="41"/>
    </location>
</feature>
<evidence type="ECO:0000313" key="8">
    <source>
        <dbReference type="EMBL" id="KAH7074051.1"/>
    </source>
</evidence>
<dbReference type="InterPro" id="IPR045877">
    <property type="entry name" value="ZFP36-like"/>
</dbReference>
<keyword evidence="2" id="KW-0677">Repeat</keyword>
<dbReference type="InterPro" id="IPR036855">
    <property type="entry name" value="Znf_CCCH_sf"/>
</dbReference>
<dbReference type="InterPro" id="IPR000571">
    <property type="entry name" value="Znf_CCCH"/>
</dbReference>
<evidence type="ECO:0000259" key="7">
    <source>
        <dbReference type="PROSITE" id="PS50103"/>
    </source>
</evidence>
<accession>A0A8K0VT04</accession>
<dbReference type="AlphaFoldDB" id="A0A8K0VT04"/>
<feature type="compositionally biased region" description="Polar residues" evidence="6">
    <location>
        <begin position="1"/>
        <end position="13"/>
    </location>
</feature>
<dbReference type="PANTHER" id="PTHR12547:SF18">
    <property type="entry name" value="PROTEIN TIS11"/>
    <property type="match status" value="1"/>
</dbReference>
<feature type="domain" description="C3H1-type" evidence="7">
    <location>
        <begin position="766"/>
        <end position="794"/>
    </location>
</feature>
<feature type="zinc finger region" description="C3H1-type" evidence="5">
    <location>
        <begin position="724"/>
        <end position="752"/>
    </location>
</feature>
<dbReference type="SMART" id="SM00356">
    <property type="entry name" value="ZnF_C3H1"/>
    <property type="match status" value="3"/>
</dbReference>
<evidence type="ECO:0000256" key="3">
    <source>
        <dbReference type="ARBA" id="ARBA00022771"/>
    </source>
</evidence>
<dbReference type="GO" id="GO:0003729">
    <property type="term" value="F:mRNA binding"/>
    <property type="evidence" value="ECO:0007669"/>
    <property type="project" value="InterPro"/>
</dbReference>
<dbReference type="PANTHER" id="PTHR12547">
    <property type="entry name" value="CCCH ZINC FINGER/TIS11-RELATED"/>
    <property type="match status" value="1"/>
</dbReference>
<dbReference type="PROSITE" id="PS50103">
    <property type="entry name" value="ZF_C3H1"/>
    <property type="match status" value="3"/>
</dbReference>
<protein>
    <recommendedName>
        <fullName evidence="7">C3H1-type domain-containing protein</fullName>
    </recommendedName>
</protein>